<dbReference type="PROSITE" id="PS51186">
    <property type="entry name" value="GNAT"/>
    <property type="match status" value="1"/>
</dbReference>
<dbReference type="GO" id="GO:0016746">
    <property type="term" value="F:acyltransferase activity"/>
    <property type="evidence" value="ECO:0007669"/>
    <property type="project" value="UniProtKB-KW"/>
</dbReference>
<feature type="domain" description="N-acetyltransferase" evidence="1">
    <location>
        <begin position="5"/>
        <end position="153"/>
    </location>
</feature>
<dbReference type="InterPro" id="IPR000182">
    <property type="entry name" value="GNAT_dom"/>
</dbReference>
<reference evidence="3" key="1">
    <citation type="journal article" date="2019" name="Int. J. Syst. Evol. Microbiol.">
        <title>The Global Catalogue of Microorganisms (GCM) 10K type strain sequencing project: providing services to taxonomists for standard genome sequencing and annotation.</title>
        <authorList>
            <consortium name="The Broad Institute Genomics Platform"/>
            <consortium name="The Broad Institute Genome Sequencing Center for Infectious Disease"/>
            <person name="Wu L."/>
            <person name="Ma J."/>
        </authorList>
    </citation>
    <scope>NUCLEOTIDE SEQUENCE [LARGE SCALE GENOMIC DNA]</scope>
    <source>
        <strain evidence="3">DFY28</strain>
    </source>
</reference>
<evidence type="ECO:0000259" key="1">
    <source>
        <dbReference type="PROSITE" id="PS51186"/>
    </source>
</evidence>
<keyword evidence="2" id="KW-0808">Transferase</keyword>
<dbReference type="EMBL" id="JBHUEY010000001">
    <property type="protein sequence ID" value="MFD1784398.1"/>
    <property type="molecule type" value="Genomic_DNA"/>
</dbReference>
<dbReference type="InterPro" id="IPR016181">
    <property type="entry name" value="Acyl_CoA_acyltransferase"/>
</dbReference>
<keyword evidence="2" id="KW-0012">Acyltransferase</keyword>
<dbReference type="EC" id="2.3.-.-" evidence="2"/>
<evidence type="ECO:0000313" key="3">
    <source>
        <dbReference type="Proteomes" id="UP001597237"/>
    </source>
</evidence>
<name>A0ABW4N2W7_9CAUL</name>
<dbReference type="RefSeq" id="WP_377283654.1">
    <property type="nucleotide sequence ID" value="NZ_JBHRSI010000009.1"/>
</dbReference>
<accession>A0ABW4N2W7</accession>
<sequence>MSAPVTLREITAETVLPVIKLAVADDQTQFVAPNAVSLAQALFAPEAWYRAIYVGEEPAGFVMLEDESLRSPPPEAPEVLLWRLMVDARFQGQGVGRAAMAQVIEHVRGKGVFKALLTSYVPGPGCPEPFYLGLGFRHTGRMDGDEVVLELPL</sequence>
<dbReference type="Proteomes" id="UP001597237">
    <property type="component" value="Unassembled WGS sequence"/>
</dbReference>
<dbReference type="Pfam" id="PF00583">
    <property type="entry name" value="Acetyltransf_1"/>
    <property type="match status" value="1"/>
</dbReference>
<dbReference type="SUPFAM" id="SSF55729">
    <property type="entry name" value="Acyl-CoA N-acyltransferases (Nat)"/>
    <property type="match status" value="1"/>
</dbReference>
<proteinExistence type="predicted"/>
<gene>
    <name evidence="2" type="ORF">ACFSC0_13405</name>
</gene>
<dbReference type="Gene3D" id="3.40.630.30">
    <property type="match status" value="1"/>
</dbReference>
<comment type="caution">
    <text evidence="2">The sequence shown here is derived from an EMBL/GenBank/DDBJ whole genome shotgun (WGS) entry which is preliminary data.</text>
</comment>
<evidence type="ECO:0000313" key="2">
    <source>
        <dbReference type="EMBL" id="MFD1784398.1"/>
    </source>
</evidence>
<protein>
    <submittedName>
        <fullName evidence="2">GNAT family N-acetyltransferase</fullName>
        <ecNumber evidence="2">2.3.-.-</ecNumber>
    </submittedName>
</protein>
<keyword evidence="3" id="KW-1185">Reference proteome</keyword>
<dbReference type="CDD" id="cd04301">
    <property type="entry name" value="NAT_SF"/>
    <property type="match status" value="1"/>
</dbReference>
<organism evidence="2 3">
    <name type="scientific">Phenylobacterium terrae</name>
    <dbReference type="NCBI Taxonomy" id="2665495"/>
    <lineage>
        <taxon>Bacteria</taxon>
        <taxon>Pseudomonadati</taxon>
        <taxon>Pseudomonadota</taxon>
        <taxon>Alphaproteobacteria</taxon>
        <taxon>Caulobacterales</taxon>
        <taxon>Caulobacteraceae</taxon>
        <taxon>Phenylobacterium</taxon>
    </lineage>
</organism>